<dbReference type="InterPro" id="IPR044016">
    <property type="entry name" value="Big_13"/>
</dbReference>
<name>A0A3N1KUF3_9PROT</name>
<organism evidence="3 4">
    <name type="scientific">Stella humosa</name>
    <dbReference type="NCBI Taxonomy" id="94"/>
    <lineage>
        <taxon>Bacteria</taxon>
        <taxon>Pseudomonadati</taxon>
        <taxon>Pseudomonadota</taxon>
        <taxon>Alphaproteobacteria</taxon>
        <taxon>Rhodospirillales</taxon>
        <taxon>Stellaceae</taxon>
        <taxon>Stella</taxon>
    </lineage>
</organism>
<dbReference type="OrthoDB" id="7242530at2"/>
<comment type="caution">
    <text evidence="3">The sequence shown here is derived from an EMBL/GenBank/DDBJ whole genome shotgun (WGS) entry which is preliminary data.</text>
</comment>
<gene>
    <name evidence="3" type="ORF">EDC65_4273</name>
</gene>
<feature type="domain" description="Bacterial Ig-like" evidence="2">
    <location>
        <begin position="486"/>
        <end position="569"/>
    </location>
</feature>
<evidence type="ECO:0000259" key="2">
    <source>
        <dbReference type="Pfam" id="PF19077"/>
    </source>
</evidence>
<dbReference type="InterPro" id="IPR001343">
    <property type="entry name" value="Hemolysn_Ca-bd"/>
</dbReference>
<dbReference type="GO" id="GO:0005509">
    <property type="term" value="F:calcium ion binding"/>
    <property type="evidence" value="ECO:0007669"/>
    <property type="project" value="InterPro"/>
</dbReference>
<dbReference type="Pfam" id="PF19077">
    <property type="entry name" value="Big_13"/>
    <property type="match status" value="1"/>
</dbReference>
<dbReference type="Proteomes" id="UP000278222">
    <property type="component" value="Unassembled WGS sequence"/>
</dbReference>
<dbReference type="Gene3D" id="2.60.40.10">
    <property type="entry name" value="Immunoglobulins"/>
    <property type="match status" value="1"/>
</dbReference>
<dbReference type="SUPFAM" id="SSF101898">
    <property type="entry name" value="NHL repeat"/>
    <property type="match status" value="1"/>
</dbReference>
<dbReference type="PANTHER" id="PTHR35580">
    <property type="entry name" value="CELL SURFACE GLYCOPROTEIN (S-LAYER PROTEIN)-LIKE PROTEIN"/>
    <property type="match status" value="1"/>
</dbReference>
<dbReference type="EMBL" id="RJKX01000016">
    <property type="protein sequence ID" value="ROP83624.1"/>
    <property type="molecule type" value="Genomic_DNA"/>
</dbReference>
<dbReference type="Gene3D" id="2.150.10.10">
    <property type="entry name" value="Serralysin-like metalloprotease, C-terminal"/>
    <property type="match status" value="1"/>
</dbReference>
<evidence type="ECO:0000256" key="1">
    <source>
        <dbReference type="SAM" id="MobiDB-lite"/>
    </source>
</evidence>
<evidence type="ECO:0000313" key="4">
    <source>
        <dbReference type="Proteomes" id="UP000278222"/>
    </source>
</evidence>
<dbReference type="Pfam" id="PF00353">
    <property type="entry name" value="HemolysinCabind"/>
    <property type="match status" value="2"/>
</dbReference>
<dbReference type="AlphaFoldDB" id="A0A3N1KUF3"/>
<dbReference type="InterPro" id="IPR013783">
    <property type="entry name" value="Ig-like_fold"/>
</dbReference>
<feature type="region of interest" description="Disordered" evidence="1">
    <location>
        <begin position="615"/>
        <end position="645"/>
    </location>
</feature>
<keyword evidence="4" id="KW-1185">Reference proteome</keyword>
<accession>A0A3N1KUF3</accession>
<dbReference type="InterPro" id="IPR052918">
    <property type="entry name" value="Motility_Chemotaxis_Reg"/>
</dbReference>
<reference evidence="3 4" key="1">
    <citation type="submission" date="2018-11" db="EMBL/GenBank/DDBJ databases">
        <title>Genomic Encyclopedia of Type Strains, Phase IV (KMG-IV): sequencing the most valuable type-strain genomes for metagenomic binning, comparative biology and taxonomic classification.</title>
        <authorList>
            <person name="Goeker M."/>
        </authorList>
    </citation>
    <scope>NUCLEOTIDE SEQUENCE [LARGE SCALE GENOMIC DNA]</scope>
    <source>
        <strain evidence="3 4">DSM 5900</strain>
    </source>
</reference>
<dbReference type="SUPFAM" id="SSF51120">
    <property type="entry name" value="beta-Roll"/>
    <property type="match status" value="1"/>
</dbReference>
<dbReference type="PRINTS" id="PR00313">
    <property type="entry name" value="CABNDNGRPT"/>
</dbReference>
<dbReference type="PANTHER" id="PTHR35580:SF1">
    <property type="entry name" value="PHYTASE-LIKE DOMAIN-CONTAINING PROTEIN"/>
    <property type="match status" value="1"/>
</dbReference>
<dbReference type="InterPro" id="IPR011049">
    <property type="entry name" value="Serralysin-like_metalloprot_C"/>
</dbReference>
<dbReference type="InterPro" id="IPR018511">
    <property type="entry name" value="Hemolysin-typ_Ca-bd_CS"/>
</dbReference>
<proteinExistence type="predicted"/>
<protein>
    <submittedName>
        <fullName evidence="3">Hemolysin type calcium-binding protein</fullName>
    </submittedName>
</protein>
<feature type="compositionally biased region" description="Basic and acidic residues" evidence="1">
    <location>
        <begin position="620"/>
        <end position="631"/>
    </location>
</feature>
<evidence type="ECO:0000313" key="3">
    <source>
        <dbReference type="EMBL" id="ROP83624.1"/>
    </source>
</evidence>
<dbReference type="RefSeq" id="WP_123693346.1">
    <property type="nucleotide sequence ID" value="NZ_AP019700.1"/>
</dbReference>
<sequence length="806" mass="81920">MAFEVIAGRSEDETRSDGIAVDAAGNTYLVGYFNGTADFDGGPGTVELVSMGVGQDFFVARYDVNGELTWLATSETSTESGYGDAIAINDAGEVFVTGEFSGSADFDESGATASLELSEKGVFLLKYGTDGSLLWAVSNDGSAAPGVVFPTALAADAAGGVYLSGRFGFSGAVDFDPGLGTALLTPGDELGDYDFFLARYDAAGELLWVTGPGASTESEAANAIALDATGNVFIAGHFEETVDFDPGPGTSILTATTDELWPFLAKYGSDGDFLWVTSFDPAAAGYGGFEAAAVDATGNAYVTGTFRGTIDFDPGAGSAELVAVDNQPFVAKYDTAGNFVWVRSFDLASSATGTGTALAVDENGDIVIAGQFYGTMDFDAAAGVDQRVATDTDYFLAKYDAAGSLLWVTTPDSSENDERDPSIAIDATGRILMTGRLVDSADFDAGPGLAVVDAGNREDFYLAEFTPDGALVGAGAPAAPFIAGFADDTDEAGDGVTRDRTLTLTGTAEAGSEVEVRRDGTAVDTVTADADGEWSYDGGADTLTFGFHAFTAVATDRFGNESEASAALEVFVLNPSAAPGNGDDLVGGGAGSSNIDGKNGNDTLFGFGGNDTLKGGNGSDRLDGGGDRDALHGGNGNDTALGGAGDDTLYGEAGNDWLLGGDGTDRLEGGAGADILDGAAGADTLRGGDGGDRLTPGDGKDRVFGDADGDWIDLGGDGDGDTVYGTAFHLSHDTIAGFETGWSGDLLAVTGLASKYAKLLDSIAVTDGVLSLSKVGGGEIRFEDLGGDFLTHTMLGADGAILVYLV</sequence>
<dbReference type="PROSITE" id="PS00330">
    <property type="entry name" value="HEMOLYSIN_CALCIUM"/>
    <property type="match status" value="2"/>
</dbReference>